<dbReference type="GO" id="GO:0032259">
    <property type="term" value="P:methylation"/>
    <property type="evidence" value="ECO:0007669"/>
    <property type="project" value="UniProtKB-KW"/>
</dbReference>
<evidence type="ECO:0000256" key="3">
    <source>
        <dbReference type="SAM" id="Phobius"/>
    </source>
</evidence>
<dbReference type="InterPro" id="IPR029063">
    <property type="entry name" value="SAM-dependent_MTases_sf"/>
</dbReference>
<dbReference type="PANTHER" id="PTHR12315:SF0">
    <property type="entry name" value="7SK SNRNA METHYLPHOSPHATE CAPPING ENZYME"/>
    <property type="match status" value="1"/>
</dbReference>
<proteinExistence type="inferred from homology"/>
<evidence type="ECO:0000256" key="1">
    <source>
        <dbReference type="RuleBase" id="RU367087"/>
    </source>
</evidence>
<keyword evidence="3" id="KW-0472">Membrane</keyword>
<keyword evidence="1" id="KW-0949">S-adenosyl-L-methionine</keyword>
<dbReference type="OrthoDB" id="10017101at2759"/>
<sequence length="280" mass="31095">MDNEAQLEAQQEEFDMILCLSLTKWVHLNWGDDGACGSCSSACTASCGLADACSSRHSPSTRTPRRKSSRRPRTRTITQSPFGQKSSTSTCFHQKSALQSVNLSPRLHMLPKASRGPSIYSPKQAHSTSRKVGRRTMQRSPAAAAAATPPPMPPPTITTGAVRLPRRRRAERKNDFPLVLGSVIFVLSRVIVPLHIRLSSRCITIHRMGLASVLVNSLNSFFFLSNLPVRIFLCVCSVPLSSFRVCFQMGLCSPHRDILHMHIMQRHQLFASLELPPFLH</sequence>
<dbReference type="EC" id="2.1.1.-" evidence="1"/>
<feature type="compositionally biased region" description="Basic residues" evidence="2">
    <location>
        <begin position="63"/>
        <end position="74"/>
    </location>
</feature>
<dbReference type="Pfam" id="PF06859">
    <property type="entry name" value="Bin3"/>
    <property type="match status" value="1"/>
</dbReference>
<feature type="compositionally biased region" description="Polar residues" evidence="2">
    <location>
        <begin position="82"/>
        <end position="91"/>
    </location>
</feature>
<protein>
    <recommendedName>
        <fullName evidence="1">RNA methyltransferase</fullName>
        <ecNumber evidence="1">2.1.1.-</ecNumber>
    </recommendedName>
</protein>
<dbReference type="PANTHER" id="PTHR12315">
    <property type="entry name" value="BICOID-INTERACTING PROTEIN RELATED"/>
    <property type="match status" value="1"/>
</dbReference>
<name>A0A6M2D9A2_RHIMP</name>
<keyword evidence="3" id="KW-1133">Transmembrane helix</keyword>
<comment type="similarity">
    <text evidence="1">Belongs to the methyltransferase superfamily.</text>
</comment>
<dbReference type="InterPro" id="IPR039772">
    <property type="entry name" value="Bin3-like"/>
</dbReference>
<feature type="region of interest" description="Disordered" evidence="2">
    <location>
        <begin position="112"/>
        <end position="168"/>
    </location>
</feature>
<organism evidence="5">
    <name type="scientific">Rhipicephalus microplus</name>
    <name type="common">Cattle tick</name>
    <name type="synonym">Boophilus microplus</name>
    <dbReference type="NCBI Taxonomy" id="6941"/>
    <lineage>
        <taxon>Eukaryota</taxon>
        <taxon>Metazoa</taxon>
        <taxon>Ecdysozoa</taxon>
        <taxon>Arthropoda</taxon>
        <taxon>Chelicerata</taxon>
        <taxon>Arachnida</taxon>
        <taxon>Acari</taxon>
        <taxon>Parasitiformes</taxon>
        <taxon>Ixodida</taxon>
        <taxon>Ixodoidea</taxon>
        <taxon>Ixodidae</taxon>
        <taxon>Rhipicephalinae</taxon>
        <taxon>Rhipicephalus</taxon>
        <taxon>Boophilus</taxon>
    </lineage>
</organism>
<evidence type="ECO:0000313" key="5">
    <source>
        <dbReference type="EMBL" id="NOV41911.1"/>
    </source>
</evidence>
<evidence type="ECO:0000256" key="2">
    <source>
        <dbReference type="SAM" id="MobiDB-lite"/>
    </source>
</evidence>
<evidence type="ECO:0000259" key="4">
    <source>
        <dbReference type="Pfam" id="PF06859"/>
    </source>
</evidence>
<reference evidence="5" key="1">
    <citation type="submission" date="2019-09" db="EMBL/GenBank/DDBJ databases">
        <title>Organ-specific transcriptomic study of the physiology of the cattle tick, Rhipicephalus microplus.</title>
        <authorList>
            <person name="Tirloni L."/>
            <person name="Braz G."/>
            <person name="Gandara A.C.P."/>
            <person name="Sabadin G.A."/>
            <person name="da Silva R.M."/>
            <person name="Guizzo M.G."/>
            <person name="Machado J.A."/>
            <person name="Costa E.P."/>
            <person name="Gomes H.F."/>
            <person name="Moraes J."/>
            <person name="Mota M.B.S."/>
            <person name="Mesquita R.D."/>
            <person name="Alvarenga P.H."/>
            <person name="Alves F."/>
            <person name="Seixas A."/>
            <person name="da Fonseca R.N."/>
            <person name="Fogaca A."/>
            <person name="Logullo C."/>
            <person name="Tanaka A."/>
            <person name="Daffre S."/>
            <person name="Termignoni C."/>
            <person name="Vaz I.S.Jr."/>
            <person name="Oliveira P.L."/>
            <person name="Ribeiro J.M."/>
        </authorList>
    </citation>
    <scope>NUCLEOTIDE SEQUENCE</scope>
    <source>
        <strain evidence="5">Porto Alegre</strain>
    </source>
</reference>
<accession>A0A6M2D9A2</accession>
<dbReference type="GO" id="GO:0017069">
    <property type="term" value="F:snRNA binding"/>
    <property type="evidence" value="ECO:0007669"/>
    <property type="project" value="TreeGrafter"/>
</dbReference>
<keyword evidence="1" id="KW-0489">Methyltransferase</keyword>
<feature type="compositionally biased region" description="Basic residues" evidence="2">
    <location>
        <begin position="128"/>
        <end position="137"/>
    </location>
</feature>
<feature type="domain" description="RNA methyltransferase bin3 C-terminal" evidence="4">
    <location>
        <begin position="14"/>
        <end position="34"/>
    </location>
</feature>
<feature type="transmembrane region" description="Helical" evidence="3">
    <location>
        <begin position="176"/>
        <end position="198"/>
    </location>
</feature>
<dbReference type="GO" id="GO:0040031">
    <property type="term" value="P:snRNA modification"/>
    <property type="evidence" value="ECO:0007669"/>
    <property type="project" value="TreeGrafter"/>
</dbReference>
<feature type="compositionally biased region" description="Low complexity" evidence="2">
    <location>
        <begin position="53"/>
        <end position="62"/>
    </location>
</feature>
<keyword evidence="3" id="KW-0812">Transmembrane</keyword>
<dbReference type="InterPro" id="IPR010675">
    <property type="entry name" value="Bin3_C"/>
</dbReference>
<feature type="region of interest" description="Disordered" evidence="2">
    <location>
        <begin position="53"/>
        <end position="91"/>
    </location>
</feature>
<dbReference type="GO" id="GO:0008171">
    <property type="term" value="F:O-methyltransferase activity"/>
    <property type="evidence" value="ECO:0007669"/>
    <property type="project" value="UniProtKB-UniRule"/>
</dbReference>
<dbReference type="Gene3D" id="3.40.50.150">
    <property type="entry name" value="Vaccinia Virus protein VP39"/>
    <property type="match status" value="1"/>
</dbReference>
<dbReference type="EMBL" id="GHWJ01009174">
    <property type="protein sequence ID" value="NOV41911.1"/>
    <property type="molecule type" value="Transcribed_RNA"/>
</dbReference>
<keyword evidence="1" id="KW-0808">Transferase</keyword>
<dbReference type="GO" id="GO:0008173">
    <property type="term" value="F:RNA methyltransferase activity"/>
    <property type="evidence" value="ECO:0007669"/>
    <property type="project" value="UniProtKB-UniRule"/>
</dbReference>
<dbReference type="VEuPathDB" id="VectorBase:LOC119176277"/>
<dbReference type="AlphaFoldDB" id="A0A6M2D9A2"/>